<dbReference type="SUPFAM" id="SSF161098">
    <property type="entry name" value="MetI-like"/>
    <property type="match status" value="1"/>
</dbReference>
<comment type="similarity">
    <text evidence="7">Belongs to the binding-protein-dependent transport system permease family.</text>
</comment>
<proteinExistence type="inferred from homology"/>
<dbReference type="PANTHER" id="PTHR30193:SF37">
    <property type="entry name" value="INNER MEMBRANE ABC TRANSPORTER PERMEASE PROTEIN YCJO"/>
    <property type="match status" value="1"/>
</dbReference>
<accession>A0A6B1DWB5</accession>
<dbReference type="PANTHER" id="PTHR30193">
    <property type="entry name" value="ABC TRANSPORTER PERMEASE PROTEIN"/>
    <property type="match status" value="1"/>
</dbReference>
<dbReference type="GO" id="GO:0005886">
    <property type="term" value="C:plasma membrane"/>
    <property type="evidence" value="ECO:0007669"/>
    <property type="project" value="UniProtKB-SubCell"/>
</dbReference>
<evidence type="ECO:0000256" key="7">
    <source>
        <dbReference type="RuleBase" id="RU363032"/>
    </source>
</evidence>
<dbReference type="GO" id="GO:0055085">
    <property type="term" value="P:transmembrane transport"/>
    <property type="evidence" value="ECO:0007669"/>
    <property type="project" value="InterPro"/>
</dbReference>
<evidence type="ECO:0000256" key="2">
    <source>
        <dbReference type="ARBA" id="ARBA00022448"/>
    </source>
</evidence>
<keyword evidence="4 7" id="KW-0812">Transmembrane</keyword>
<feature type="transmembrane region" description="Helical" evidence="7">
    <location>
        <begin position="147"/>
        <end position="166"/>
    </location>
</feature>
<feature type="transmembrane region" description="Helical" evidence="7">
    <location>
        <begin position="264"/>
        <end position="284"/>
    </location>
</feature>
<evidence type="ECO:0000259" key="8">
    <source>
        <dbReference type="PROSITE" id="PS50928"/>
    </source>
</evidence>
<dbReference type="Gene3D" id="1.10.3720.10">
    <property type="entry name" value="MetI-like"/>
    <property type="match status" value="1"/>
</dbReference>
<dbReference type="Pfam" id="PF00528">
    <property type="entry name" value="BPD_transp_1"/>
    <property type="match status" value="1"/>
</dbReference>
<dbReference type="CDD" id="cd06261">
    <property type="entry name" value="TM_PBP2"/>
    <property type="match status" value="1"/>
</dbReference>
<dbReference type="AlphaFoldDB" id="A0A6B1DWB5"/>
<evidence type="ECO:0000256" key="6">
    <source>
        <dbReference type="ARBA" id="ARBA00023136"/>
    </source>
</evidence>
<evidence type="ECO:0000313" key="9">
    <source>
        <dbReference type="EMBL" id="MYD91286.1"/>
    </source>
</evidence>
<organism evidence="9">
    <name type="scientific">Caldilineaceae bacterium SB0662_bin_9</name>
    <dbReference type="NCBI Taxonomy" id="2605258"/>
    <lineage>
        <taxon>Bacteria</taxon>
        <taxon>Bacillati</taxon>
        <taxon>Chloroflexota</taxon>
        <taxon>Caldilineae</taxon>
        <taxon>Caldilineales</taxon>
        <taxon>Caldilineaceae</taxon>
    </lineage>
</organism>
<evidence type="ECO:0000256" key="3">
    <source>
        <dbReference type="ARBA" id="ARBA00022475"/>
    </source>
</evidence>
<comment type="caution">
    <text evidence="9">The sequence shown here is derived from an EMBL/GenBank/DDBJ whole genome shotgun (WGS) entry which is preliminary data.</text>
</comment>
<dbReference type="InterPro" id="IPR000515">
    <property type="entry name" value="MetI-like"/>
</dbReference>
<evidence type="ECO:0000256" key="1">
    <source>
        <dbReference type="ARBA" id="ARBA00004651"/>
    </source>
</evidence>
<comment type="subcellular location">
    <subcellularLocation>
        <location evidence="1 7">Cell membrane</location>
        <topology evidence="1 7">Multi-pass membrane protein</topology>
    </subcellularLocation>
</comment>
<feature type="transmembrane region" description="Helical" evidence="7">
    <location>
        <begin position="12"/>
        <end position="33"/>
    </location>
</feature>
<protein>
    <submittedName>
        <fullName evidence="9">Sugar ABC transporter permease</fullName>
    </submittedName>
</protein>
<evidence type="ECO:0000256" key="4">
    <source>
        <dbReference type="ARBA" id="ARBA00022692"/>
    </source>
</evidence>
<keyword evidence="6 7" id="KW-0472">Membrane</keyword>
<reference evidence="9" key="1">
    <citation type="submission" date="2019-09" db="EMBL/GenBank/DDBJ databases">
        <title>Characterisation of the sponge microbiome using genome-centric metagenomics.</title>
        <authorList>
            <person name="Engelberts J.P."/>
            <person name="Robbins S.J."/>
            <person name="De Goeij J.M."/>
            <person name="Aranda M."/>
            <person name="Bell S.C."/>
            <person name="Webster N.S."/>
        </authorList>
    </citation>
    <scope>NUCLEOTIDE SEQUENCE</scope>
    <source>
        <strain evidence="9">SB0662_bin_9</strain>
    </source>
</reference>
<dbReference type="InterPro" id="IPR051393">
    <property type="entry name" value="ABC_transporter_permease"/>
</dbReference>
<feature type="transmembrane region" description="Helical" evidence="7">
    <location>
        <begin position="106"/>
        <end position="127"/>
    </location>
</feature>
<feature type="domain" description="ABC transmembrane type-1" evidence="8">
    <location>
        <begin position="68"/>
        <end position="285"/>
    </location>
</feature>
<feature type="transmembrane region" description="Helical" evidence="7">
    <location>
        <begin position="209"/>
        <end position="229"/>
    </location>
</feature>
<feature type="transmembrane region" description="Helical" evidence="7">
    <location>
        <begin position="73"/>
        <end position="94"/>
    </location>
</feature>
<sequence length="295" mass="33027">MGLRSRKLAPYLFISPFFIGYGIFYLFPVLWAARLSLFQMTGIGSTPVFIGLGNYLDLLQDDLFRKALGNTTYYALGSVLLIVPAALGLALLLTRNRLKWREFFRLFYFTPNITSGVVVAIIFGLVFEHEYGLINNMVLAPLGFEKIRWLLDAEFILPAIILLGLWRWTGINALYFMAGLQNIPAEIKEAAIMDGAGPWTLFRHIILPLLRPVIIFVMTFAIIGSYNLFAEPALLTGDVAGGPDNGGLFMTMLLYMNGFRFLKFGYAAALGISLALIILVLTFVQVRILGMFREL</sequence>
<evidence type="ECO:0000256" key="5">
    <source>
        <dbReference type="ARBA" id="ARBA00022989"/>
    </source>
</evidence>
<keyword evidence="5 7" id="KW-1133">Transmembrane helix</keyword>
<keyword evidence="3" id="KW-1003">Cell membrane</keyword>
<keyword evidence="2 7" id="KW-0813">Transport</keyword>
<dbReference type="PROSITE" id="PS50928">
    <property type="entry name" value="ABC_TM1"/>
    <property type="match status" value="1"/>
</dbReference>
<name>A0A6B1DWB5_9CHLR</name>
<gene>
    <name evidence="9" type="ORF">F4Y08_13270</name>
</gene>
<dbReference type="InterPro" id="IPR035906">
    <property type="entry name" value="MetI-like_sf"/>
</dbReference>
<dbReference type="EMBL" id="VXPY01000094">
    <property type="protein sequence ID" value="MYD91286.1"/>
    <property type="molecule type" value="Genomic_DNA"/>
</dbReference>